<evidence type="ECO:0000256" key="1">
    <source>
        <dbReference type="SAM" id="MobiDB-lite"/>
    </source>
</evidence>
<organism evidence="2 3">
    <name type="scientific">Streptomyces sannanensis</name>
    <dbReference type="NCBI Taxonomy" id="285536"/>
    <lineage>
        <taxon>Bacteria</taxon>
        <taxon>Bacillati</taxon>
        <taxon>Actinomycetota</taxon>
        <taxon>Actinomycetes</taxon>
        <taxon>Kitasatosporales</taxon>
        <taxon>Streptomycetaceae</taxon>
        <taxon>Streptomyces</taxon>
    </lineage>
</organism>
<evidence type="ECO:0000313" key="3">
    <source>
        <dbReference type="Proteomes" id="UP001499990"/>
    </source>
</evidence>
<comment type="caution">
    <text evidence="2">The sequence shown here is derived from an EMBL/GenBank/DDBJ whole genome shotgun (WGS) entry which is preliminary data.</text>
</comment>
<protein>
    <recommendedName>
        <fullName evidence="4">Transposase</fullName>
    </recommendedName>
</protein>
<gene>
    <name evidence="2" type="ORF">GCM10020367_18710</name>
</gene>
<keyword evidence="3" id="KW-1185">Reference proteome</keyword>
<feature type="compositionally biased region" description="Polar residues" evidence="1">
    <location>
        <begin position="1"/>
        <end position="10"/>
    </location>
</feature>
<feature type="region of interest" description="Disordered" evidence="1">
    <location>
        <begin position="1"/>
        <end position="31"/>
    </location>
</feature>
<sequence>MTGPVSQGSPAGQGITLLRPSMKRPRRRTAAYEVRQPIESVSASRVEHDLEQHGGRTCKGVAVRVVQCILALAAVIWRNFQSGQAGSRSLTAYDH</sequence>
<accession>A0ABP6S8M8</accession>
<name>A0ABP6S8M8_9ACTN</name>
<reference evidence="3" key="1">
    <citation type="journal article" date="2019" name="Int. J. Syst. Evol. Microbiol.">
        <title>The Global Catalogue of Microorganisms (GCM) 10K type strain sequencing project: providing services to taxonomists for standard genome sequencing and annotation.</title>
        <authorList>
            <consortium name="The Broad Institute Genomics Platform"/>
            <consortium name="The Broad Institute Genome Sequencing Center for Infectious Disease"/>
            <person name="Wu L."/>
            <person name="Ma J."/>
        </authorList>
    </citation>
    <scope>NUCLEOTIDE SEQUENCE [LARGE SCALE GENOMIC DNA]</scope>
    <source>
        <strain evidence="3">JCM 9651</strain>
    </source>
</reference>
<evidence type="ECO:0008006" key="4">
    <source>
        <dbReference type="Google" id="ProtNLM"/>
    </source>
</evidence>
<dbReference type="Proteomes" id="UP001499990">
    <property type="component" value="Unassembled WGS sequence"/>
</dbReference>
<dbReference type="EMBL" id="BAAAYL010000001">
    <property type="protein sequence ID" value="GAA3370768.1"/>
    <property type="molecule type" value="Genomic_DNA"/>
</dbReference>
<evidence type="ECO:0000313" key="2">
    <source>
        <dbReference type="EMBL" id="GAA3370768.1"/>
    </source>
</evidence>
<proteinExistence type="predicted"/>